<feature type="compositionally biased region" description="Polar residues" evidence="4">
    <location>
        <begin position="513"/>
        <end position="526"/>
    </location>
</feature>
<evidence type="ECO:0000313" key="6">
    <source>
        <dbReference type="EMBL" id="GMH78367.1"/>
    </source>
</evidence>
<dbReference type="InterPro" id="IPR008962">
    <property type="entry name" value="PapD-like_sf"/>
</dbReference>
<feature type="coiled-coil region" evidence="3">
    <location>
        <begin position="1377"/>
        <end position="1407"/>
    </location>
</feature>
<evidence type="ECO:0000256" key="2">
    <source>
        <dbReference type="ARBA" id="ARBA00022737"/>
    </source>
</evidence>
<reference evidence="7" key="1">
    <citation type="journal article" date="2023" name="Commun. Biol.">
        <title>Genome analysis of Parmales, the sister group of diatoms, reveals the evolutionary specialization of diatoms from phago-mixotrophs to photoautotrophs.</title>
        <authorList>
            <person name="Ban H."/>
            <person name="Sato S."/>
            <person name="Yoshikawa S."/>
            <person name="Yamada K."/>
            <person name="Nakamura Y."/>
            <person name="Ichinomiya M."/>
            <person name="Sato N."/>
            <person name="Blanc-Mathieu R."/>
            <person name="Endo H."/>
            <person name="Kuwata A."/>
            <person name="Ogata H."/>
        </authorList>
    </citation>
    <scope>NUCLEOTIDE SEQUENCE [LARGE SCALE GENOMIC DNA]</scope>
    <source>
        <strain evidence="7">NIES 3701</strain>
    </source>
</reference>
<feature type="region of interest" description="Disordered" evidence="4">
    <location>
        <begin position="123"/>
        <end position="664"/>
    </location>
</feature>
<dbReference type="EMBL" id="BRXY01000220">
    <property type="protein sequence ID" value="GMH78367.1"/>
    <property type="molecule type" value="Genomic_DNA"/>
</dbReference>
<dbReference type="GO" id="GO:0005737">
    <property type="term" value="C:cytoplasm"/>
    <property type="evidence" value="ECO:0007669"/>
    <property type="project" value="TreeGrafter"/>
</dbReference>
<feature type="compositionally biased region" description="Low complexity" evidence="4">
    <location>
        <begin position="461"/>
        <end position="489"/>
    </location>
</feature>
<feature type="compositionally biased region" description="Basic and acidic residues" evidence="4">
    <location>
        <begin position="861"/>
        <end position="878"/>
    </location>
</feature>
<dbReference type="Gene3D" id="3.80.10.10">
    <property type="entry name" value="Ribonuclease Inhibitor"/>
    <property type="match status" value="1"/>
</dbReference>
<feature type="compositionally biased region" description="Pro residues" evidence="4">
    <location>
        <begin position="648"/>
        <end position="657"/>
    </location>
</feature>
<feature type="compositionally biased region" description="Pro residues" evidence="4">
    <location>
        <begin position="14"/>
        <end position="25"/>
    </location>
</feature>
<feature type="compositionally biased region" description="Basic residues" evidence="4">
    <location>
        <begin position="490"/>
        <end position="505"/>
    </location>
</feature>
<accession>A0A9W7AZJ9</accession>
<dbReference type="SUPFAM" id="SSF49354">
    <property type="entry name" value="PapD-like"/>
    <property type="match status" value="1"/>
</dbReference>
<proteinExistence type="predicted"/>
<feature type="compositionally biased region" description="Polar residues" evidence="4">
    <location>
        <begin position="630"/>
        <end position="642"/>
    </location>
</feature>
<keyword evidence="2" id="KW-0677">Repeat</keyword>
<dbReference type="InterPro" id="IPR000535">
    <property type="entry name" value="MSP_dom"/>
</dbReference>
<gene>
    <name evidence="6" type="ORF">TrST_g3553</name>
</gene>
<sequence>MSLSAQPPSLSFVLPPPSSSLPPPTSTVLLKNIRPDTLPIYYKVRRDDPNLVSVRPNKGVIKGGEEVEVVVKVKEGKEEGTKIGLKSIWLNGNFDLEDGEYLEGVWNSDELDKSEFEVLVLECSFSRESEETETDYSSESEDVEDDEDDEDDEDEEEEEEEEEDSSPRPRSGSSVSFGPNSTIIFNEDEGQTPSYDKRRTMERLGSLATPSPMAMRPPRKRDETELEGLEYWANSKPDLEESSPDAAIDEDVEGEGEGEEEEKKKKKGWFSGSSSKKKTKTKKGADEVEEAVETLGQQLDRIDEQEKEKEKEIEMKEKKGWFGSGKKKNKNKNKGEEESVEPSVASSVPSENVAAGPDDKKDIKKKGWFSSGKKQKKKKKKKNGDDDETNDDQSATLPLQQSQLFKEEDESQSGPPPQPQDDDAQSATSPSKKKKSWFGSSSKKKKNEKEEPSELDLAVAEFQEQGQGQGQEEGSVISTSTPTSTGSKSRWGKVRGVKKLFGKKKKQDDESVASATSLDSAATPDTLSREIAEMTKDIASTPLTKEKKKEKRGWFSSGKKNPKKKAKSEETGPEEEPTVKPSTAATPQPKKEKKGWFGGSSSKKSKNDDEEKSLTTFGSSSMIDDDKAEPNSSAKQTSSISLSDDAKPPSPTTMPPPEPRKPPVVNVKALADNTWRIKLKDCYYLDIEQLEKIMMQVVDSSETGLSLDSLAELWMEGGEIPDIGFIGGHEDDILMWPNISRLTITGVNLQFCGSTLAHLQNLQYVSMRDNQLTEIPKFETPFLKHLDLSYNYITEVSRVDHLALEVLDLSHNSFETLRSLREIVVLKNSLQHLGLEGNSFLAPYCEHVLQLLPHLKSLDNKSTKKEGYSTPKKDHYDTNSHTPTDFDASRYSKQGRNNIRMLRKFLSDEANGDLAKFLSDIAKAKAQAKARLTDEAVKREAQETFYKLQREKNNTNAAIYEPPLLPAEKDRSWARQSAKKPKTPLSERDKSPPKYLEATASRARQIEVVSARKAKARPTLWGSPLSDDDDDGPLPYYRTPKGERVFDDDERQKKVGKNLWKGSSASKARGQRAYYHPGGKKVVNGMNAQESLLEENLRNALNVDGYGKRREDEMLQGVMAGAGGRGGGGTGYDTYLAKLSEPRTRMDKRDIAMAKKVHYERKKHEMLSSIRPLDNNNLVKPRKIWKRVDGQIRKVAGGGGATLYQNENERRYQEKVYSAEIAKHRHRPSRYLNEDQTKSVSRLYQATPKHWEKSKPRKGGGVQEQTLLDVSAIAPAVHESSVTSIKTPVIPRGFDQKVNMLKKGRELTAEKQGRRKKSMMLYDIDKDHDMFNKHYATMKVTEEGKDGGRGNPNQERDREENPSDDVSQETDPHMQAMNDAVDRLVELEDLIENAQKDGKECFELEEEKVMLEEFVLDMTKGPEVSEVCPPGDELLLSPMIDRNTTIEQLAQKTPAK</sequence>
<dbReference type="PROSITE" id="PS51450">
    <property type="entry name" value="LRR"/>
    <property type="match status" value="1"/>
</dbReference>
<organism evidence="6 7">
    <name type="scientific">Triparma strigata</name>
    <dbReference type="NCBI Taxonomy" id="1606541"/>
    <lineage>
        <taxon>Eukaryota</taxon>
        <taxon>Sar</taxon>
        <taxon>Stramenopiles</taxon>
        <taxon>Ochrophyta</taxon>
        <taxon>Bolidophyceae</taxon>
        <taxon>Parmales</taxon>
        <taxon>Triparmaceae</taxon>
        <taxon>Triparma</taxon>
    </lineage>
</organism>
<dbReference type="InterPro" id="IPR032675">
    <property type="entry name" value="LRR_dom_sf"/>
</dbReference>
<name>A0A9W7AZJ9_9STRA</name>
<evidence type="ECO:0000256" key="4">
    <source>
        <dbReference type="SAM" id="MobiDB-lite"/>
    </source>
</evidence>
<evidence type="ECO:0000259" key="5">
    <source>
        <dbReference type="PROSITE" id="PS50202"/>
    </source>
</evidence>
<feature type="compositionally biased region" description="Basic and acidic residues" evidence="4">
    <location>
        <begin position="1340"/>
        <end position="1361"/>
    </location>
</feature>
<feature type="compositionally biased region" description="Basic residues" evidence="4">
    <location>
        <begin position="431"/>
        <end position="446"/>
    </location>
</feature>
<evidence type="ECO:0000256" key="3">
    <source>
        <dbReference type="SAM" id="Coils"/>
    </source>
</evidence>
<feature type="compositionally biased region" description="Low complexity" evidence="4">
    <location>
        <begin position="341"/>
        <end position="355"/>
    </location>
</feature>
<dbReference type="SUPFAM" id="SSF52058">
    <property type="entry name" value="L domain-like"/>
    <property type="match status" value="1"/>
</dbReference>
<keyword evidence="3" id="KW-0175">Coiled coil</keyword>
<feature type="region of interest" description="Disordered" evidence="4">
    <location>
        <begin position="861"/>
        <end position="890"/>
    </location>
</feature>
<evidence type="ECO:0000313" key="7">
    <source>
        <dbReference type="Proteomes" id="UP001165085"/>
    </source>
</evidence>
<comment type="caution">
    <text evidence="6">The sequence shown here is derived from an EMBL/GenBank/DDBJ whole genome shotgun (WGS) entry which is preliminary data.</text>
</comment>
<dbReference type="PANTHER" id="PTHR15454:SF56">
    <property type="entry name" value="PROTEIN PHOSPHATASE 1 REGULATORY SUBUNIT 7-RELATED"/>
    <property type="match status" value="1"/>
</dbReference>
<evidence type="ECO:0000256" key="1">
    <source>
        <dbReference type="ARBA" id="ARBA00022614"/>
    </source>
</evidence>
<feature type="compositionally biased region" description="Polar residues" evidence="4">
    <location>
        <begin position="392"/>
        <end position="404"/>
    </location>
</feature>
<keyword evidence="1" id="KW-0433">Leucine-rich repeat</keyword>
<feature type="region of interest" description="Disordered" evidence="4">
    <location>
        <begin position="1"/>
        <end position="27"/>
    </location>
</feature>
<dbReference type="InterPro" id="IPR013783">
    <property type="entry name" value="Ig-like_fold"/>
</dbReference>
<dbReference type="Gene3D" id="2.60.40.10">
    <property type="entry name" value="Immunoglobulins"/>
    <property type="match status" value="1"/>
</dbReference>
<feature type="domain" description="MSP" evidence="5">
    <location>
        <begin position="2"/>
        <end position="124"/>
    </location>
</feature>
<feature type="region of interest" description="Disordered" evidence="4">
    <location>
        <begin position="1338"/>
        <end position="1371"/>
    </location>
</feature>
<feature type="compositionally biased region" description="Polar residues" evidence="4">
    <location>
        <begin position="171"/>
        <end position="184"/>
    </location>
</feature>
<dbReference type="OrthoDB" id="676979at2759"/>
<feature type="compositionally biased region" description="Acidic residues" evidence="4">
    <location>
        <begin position="240"/>
        <end position="260"/>
    </location>
</feature>
<keyword evidence="7" id="KW-1185">Reference proteome</keyword>
<dbReference type="PROSITE" id="PS50202">
    <property type="entry name" value="MSP"/>
    <property type="match status" value="1"/>
</dbReference>
<dbReference type="Proteomes" id="UP001165085">
    <property type="component" value="Unassembled WGS sequence"/>
</dbReference>
<feature type="compositionally biased region" description="Basic and acidic residues" evidence="4">
    <location>
        <begin position="300"/>
        <end position="320"/>
    </location>
</feature>
<feature type="compositionally biased region" description="Acidic residues" evidence="4">
    <location>
        <begin position="130"/>
        <end position="164"/>
    </location>
</feature>
<dbReference type="PANTHER" id="PTHR15454">
    <property type="entry name" value="NISCHARIN RELATED"/>
    <property type="match status" value="1"/>
</dbReference>
<dbReference type="InterPro" id="IPR001611">
    <property type="entry name" value="Leu-rich_rpt"/>
</dbReference>
<feature type="compositionally biased region" description="Basic residues" evidence="4">
    <location>
        <begin position="363"/>
        <end position="382"/>
    </location>
</feature>
<feature type="region of interest" description="Disordered" evidence="4">
    <location>
        <begin position="957"/>
        <end position="1002"/>
    </location>
</feature>
<protein>
    <recommendedName>
        <fullName evidence="5">MSP domain-containing protein</fullName>
    </recommendedName>
</protein>
<feature type="compositionally biased region" description="Basic and acidic residues" evidence="4">
    <location>
        <begin position="527"/>
        <end position="536"/>
    </location>
</feature>